<reference evidence="2" key="2">
    <citation type="submission" date="2020-06" db="EMBL/GenBank/DDBJ databases">
        <authorList>
            <person name="Sheffer M."/>
        </authorList>
    </citation>
    <scope>NUCLEOTIDE SEQUENCE</scope>
</reference>
<sequence>MRWLLFISTVLFLSTAIWRGLQKLLISEIYFMLEGRYSYSVLDQNEKLFRCESADSFRRCYITKDVGASSFLEQTFSAV</sequence>
<protein>
    <recommendedName>
        <fullName evidence="4">Secreted protein</fullName>
    </recommendedName>
</protein>
<reference evidence="2" key="1">
    <citation type="journal article" date="2020" name="bioRxiv">
        <title>Chromosome-level reference genome of the European wasp spider Argiope bruennichi: a resource for studies on range expansion and evolutionary adaptation.</title>
        <authorList>
            <person name="Sheffer M.M."/>
            <person name="Hoppe A."/>
            <person name="Krehenwinkel H."/>
            <person name="Uhl G."/>
            <person name="Kuss A.W."/>
            <person name="Jensen L."/>
            <person name="Jensen C."/>
            <person name="Gillespie R.G."/>
            <person name="Hoff K.J."/>
            <person name="Prost S."/>
        </authorList>
    </citation>
    <scope>NUCLEOTIDE SEQUENCE</scope>
</reference>
<dbReference type="AlphaFoldDB" id="A0A8T0E3M2"/>
<organism evidence="2 3">
    <name type="scientific">Argiope bruennichi</name>
    <name type="common">Wasp spider</name>
    <name type="synonym">Aranea bruennichi</name>
    <dbReference type="NCBI Taxonomy" id="94029"/>
    <lineage>
        <taxon>Eukaryota</taxon>
        <taxon>Metazoa</taxon>
        <taxon>Ecdysozoa</taxon>
        <taxon>Arthropoda</taxon>
        <taxon>Chelicerata</taxon>
        <taxon>Arachnida</taxon>
        <taxon>Araneae</taxon>
        <taxon>Araneomorphae</taxon>
        <taxon>Entelegynae</taxon>
        <taxon>Araneoidea</taxon>
        <taxon>Araneidae</taxon>
        <taxon>Argiope</taxon>
    </lineage>
</organism>
<evidence type="ECO:0000256" key="1">
    <source>
        <dbReference type="SAM" id="SignalP"/>
    </source>
</evidence>
<accession>A0A8T0E3M2</accession>
<feature type="signal peptide" evidence="1">
    <location>
        <begin position="1"/>
        <end position="16"/>
    </location>
</feature>
<keyword evidence="1" id="KW-0732">Signal</keyword>
<evidence type="ECO:0000313" key="2">
    <source>
        <dbReference type="EMBL" id="KAF8764491.1"/>
    </source>
</evidence>
<dbReference type="EMBL" id="JABXBU010002231">
    <property type="protein sequence ID" value="KAF8764491.1"/>
    <property type="molecule type" value="Genomic_DNA"/>
</dbReference>
<dbReference type="Proteomes" id="UP000807504">
    <property type="component" value="Unassembled WGS sequence"/>
</dbReference>
<feature type="chain" id="PRO_5035783641" description="Secreted protein" evidence="1">
    <location>
        <begin position="17"/>
        <end position="79"/>
    </location>
</feature>
<proteinExistence type="predicted"/>
<comment type="caution">
    <text evidence="2">The sequence shown here is derived from an EMBL/GenBank/DDBJ whole genome shotgun (WGS) entry which is preliminary data.</text>
</comment>
<name>A0A8T0E3M2_ARGBR</name>
<evidence type="ECO:0008006" key="4">
    <source>
        <dbReference type="Google" id="ProtNLM"/>
    </source>
</evidence>
<evidence type="ECO:0000313" key="3">
    <source>
        <dbReference type="Proteomes" id="UP000807504"/>
    </source>
</evidence>
<keyword evidence="3" id="KW-1185">Reference proteome</keyword>
<gene>
    <name evidence="2" type="ORF">HNY73_022557</name>
</gene>